<dbReference type="Proteomes" id="UP000319859">
    <property type="component" value="Unassembled WGS sequence"/>
</dbReference>
<dbReference type="InterPro" id="IPR036942">
    <property type="entry name" value="Beta-barrel_TonB_sf"/>
</dbReference>
<dbReference type="Pfam" id="PF00593">
    <property type="entry name" value="TonB_dep_Rec_b-barrel"/>
    <property type="match status" value="1"/>
</dbReference>
<keyword evidence="5" id="KW-0732">Signal</keyword>
<evidence type="ECO:0000259" key="6">
    <source>
        <dbReference type="Pfam" id="PF00593"/>
    </source>
</evidence>
<dbReference type="AlphaFoldDB" id="A0A560F1B1"/>
<dbReference type="InterPro" id="IPR012910">
    <property type="entry name" value="Plug_dom"/>
</dbReference>
<dbReference type="InterPro" id="IPR000531">
    <property type="entry name" value="Beta-barrel_TonB"/>
</dbReference>
<dbReference type="RefSeq" id="WP_246172369.1">
    <property type="nucleotide sequence ID" value="NZ_VITN01000014.1"/>
</dbReference>
<dbReference type="NCBIfam" id="TIGR01782">
    <property type="entry name" value="TonB-Xanth-Caul"/>
    <property type="match status" value="1"/>
</dbReference>
<organism evidence="8 9">
    <name type="scientific">Nitrospirillum amazonense</name>
    <dbReference type="NCBI Taxonomy" id="28077"/>
    <lineage>
        <taxon>Bacteria</taxon>
        <taxon>Pseudomonadati</taxon>
        <taxon>Pseudomonadota</taxon>
        <taxon>Alphaproteobacteria</taxon>
        <taxon>Rhodospirillales</taxon>
        <taxon>Azospirillaceae</taxon>
        <taxon>Nitrospirillum</taxon>
    </lineage>
</organism>
<dbReference type="Gene3D" id="2.170.130.10">
    <property type="entry name" value="TonB-dependent receptor, plug domain"/>
    <property type="match status" value="1"/>
</dbReference>
<evidence type="ECO:0000256" key="5">
    <source>
        <dbReference type="SAM" id="SignalP"/>
    </source>
</evidence>
<dbReference type="EMBL" id="VITN01000014">
    <property type="protein sequence ID" value="TWB15420.1"/>
    <property type="molecule type" value="Genomic_DNA"/>
</dbReference>
<dbReference type="Pfam" id="PF07715">
    <property type="entry name" value="Plug"/>
    <property type="match status" value="1"/>
</dbReference>
<dbReference type="GO" id="GO:0009279">
    <property type="term" value="C:cell outer membrane"/>
    <property type="evidence" value="ECO:0007669"/>
    <property type="project" value="UniProtKB-SubCell"/>
</dbReference>
<keyword evidence="8" id="KW-0675">Receptor</keyword>
<protein>
    <submittedName>
        <fullName evidence="8">TonB-dependent receptor</fullName>
    </submittedName>
</protein>
<feature type="domain" description="TonB-dependent receptor-like beta-barrel" evidence="6">
    <location>
        <begin position="449"/>
        <end position="901"/>
    </location>
</feature>
<feature type="domain" description="TonB-dependent receptor plug" evidence="7">
    <location>
        <begin position="70"/>
        <end position="187"/>
    </location>
</feature>
<feature type="signal peptide" evidence="5">
    <location>
        <begin position="1"/>
        <end position="27"/>
    </location>
</feature>
<gene>
    <name evidence="8" type="ORF">FBZ89_11413</name>
</gene>
<evidence type="ECO:0000313" key="9">
    <source>
        <dbReference type="Proteomes" id="UP000319859"/>
    </source>
</evidence>
<dbReference type="Gene3D" id="2.40.170.20">
    <property type="entry name" value="TonB-dependent receptor, beta-barrel domain"/>
    <property type="match status" value="1"/>
</dbReference>
<dbReference type="InterPro" id="IPR010104">
    <property type="entry name" value="TonB_rcpt_bac"/>
</dbReference>
<reference evidence="8 9" key="1">
    <citation type="submission" date="2019-06" db="EMBL/GenBank/DDBJ databases">
        <title>Genomic Encyclopedia of Type Strains, Phase IV (KMG-V): Genome sequencing to study the core and pangenomes of soil and plant-associated prokaryotes.</title>
        <authorList>
            <person name="Whitman W."/>
        </authorList>
    </citation>
    <scope>NUCLEOTIDE SEQUENCE [LARGE SCALE GENOMIC DNA]</scope>
    <source>
        <strain evidence="8 9">BR 11880</strain>
    </source>
</reference>
<evidence type="ECO:0000256" key="2">
    <source>
        <dbReference type="ARBA" id="ARBA00023136"/>
    </source>
</evidence>
<evidence type="ECO:0000256" key="1">
    <source>
        <dbReference type="ARBA" id="ARBA00004442"/>
    </source>
</evidence>
<evidence type="ECO:0000256" key="3">
    <source>
        <dbReference type="ARBA" id="ARBA00023237"/>
    </source>
</evidence>
<comment type="caution">
    <text evidence="8">The sequence shown here is derived from an EMBL/GenBank/DDBJ whole genome shotgun (WGS) entry which is preliminary data.</text>
</comment>
<feature type="chain" id="PRO_5022197847" evidence="5">
    <location>
        <begin position="28"/>
        <end position="936"/>
    </location>
</feature>
<keyword evidence="3" id="KW-0998">Cell outer membrane</keyword>
<dbReference type="InterPro" id="IPR037066">
    <property type="entry name" value="Plug_dom_sf"/>
</dbReference>
<comment type="similarity">
    <text evidence="4">Belongs to the TonB-dependent receptor family.</text>
</comment>
<name>A0A560F1B1_9PROT</name>
<accession>A0A560F1B1</accession>
<dbReference type="PANTHER" id="PTHR40980:SF4">
    <property type="entry name" value="TONB-DEPENDENT RECEPTOR-LIKE BETA-BARREL DOMAIN-CONTAINING PROTEIN"/>
    <property type="match status" value="1"/>
</dbReference>
<evidence type="ECO:0000313" key="8">
    <source>
        <dbReference type="EMBL" id="TWB15420.1"/>
    </source>
</evidence>
<sequence length="936" mass="100471">MRHTMLKDVLLCGAMAGALLAAPTIHAAEASAPATPAPNAADAGTPDASTDGTLDEILVFANRDQADTAKMRSSNTVDIMSAAELEHTAVHNVAEALGLLPGVTVSNTGQSVAGGIDGASRGEGMLVAIRGMNSEFAVDLMNGVEVAQGLPYSRSVQLDLLPPSGLQTIVVNKTLDASMSGDAISGTVDFRTPTAYDFANPLHFSIQGGARLESRARDYGETGLGGNTAAEVATQFGRDRQFGVYVSGYYDKRYFTNSEMAGIDSAHNDGGWGFAVSSAKNGSTNPAGTDPASNLRQTGISVGVSDGSTERYGGNLSLDWHPDDTTAVFLRGSFARENAVQNSTLSQIISTDKSWNALANGLYGLSVDKYRTSVWYETNPERADLSTLQLGGEKKLGALTLTPTLFFSAANNDRPNHIEASARNDQYSSDARFPSGISGMGTNDGYPVPVFSPGMYDALNNAATALWARRAGQLTQQGSHQDKYGAKLDGQYDMNDNGPLSFIKAGVKFVESDRAVTNRDWTNPYFSALGYPNSTWSSLGIANGYYSSVYPGRYSWSVPKVNQQALLDYFYKLQTAGSFDTCNGNYVDNMNCNTLKGREQVTSAYVMADLQFGQVEVIPGIRFEHTDIHNTFWQLDNSGNSVGHWENSSTTYNEPLPSVLVNWRPDNDTVYRASVSQSYTRPALVQLGASSSVSISADTGVKTITQGNPNLKPIESTNLDMSGEWHNSQGGTASAAVYYKRLSNYLFDNGSTLVNPFSTTSNLVSISQPKNGGDGDVYGIELAFRQKFDTILPGWLSGFSIGGNVTRQWSVVDTGIKGLDADQPIQNAPGWLANATLSYAVGGFSADLGYNYTGSYLAYYDYLGQGGSWDNMWVRPTNRLDLHVGYKFDNGFAVDGSVSNLTGDYTYWAHIGHNSLTLSNIVDSGTTALMTVKYTY</sequence>
<dbReference type="PANTHER" id="PTHR40980">
    <property type="entry name" value="PLUG DOMAIN-CONTAINING PROTEIN"/>
    <property type="match status" value="1"/>
</dbReference>
<dbReference type="SUPFAM" id="SSF56935">
    <property type="entry name" value="Porins"/>
    <property type="match status" value="1"/>
</dbReference>
<comment type="subcellular location">
    <subcellularLocation>
        <location evidence="1 4">Cell outer membrane</location>
    </subcellularLocation>
</comment>
<proteinExistence type="inferred from homology"/>
<evidence type="ECO:0000259" key="7">
    <source>
        <dbReference type="Pfam" id="PF07715"/>
    </source>
</evidence>
<keyword evidence="2 4" id="KW-0472">Membrane</keyword>
<keyword evidence="4" id="KW-0798">TonB box</keyword>
<evidence type="ECO:0000256" key="4">
    <source>
        <dbReference type="RuleBase" id="RU003357"/>
    </source>
</evidence>